<evidence type="ECO:0000256" key="1">
    <source>
        <dbReference type="SAM" id="MobiDB-lite"/>
    </source>
</evidence>
<dbReference type="EMBL" id="MU857641">
    <property type="protein sequence ID" value="KAK4248153.1"/>
    <property type="molecule type" value="Genomic_DNA"/>
</dbReference>
<evidence type="ECO:0000313" key="2">
    <source>
        <dbReference type="EMBL" id="KAK4248153.1"/>
    </source>
</evidence>
<keyword evidence="3" id="KW-1185">Reference proteome</keyword>
<feature type="compositionally biased region" description="Acidic residues" evidence="1">
    <location>
        <begin position="89"/>
        <end position="98"/>
    </location>
</feature>
<reference evidence="2" key="2">
    <citation type="submission" date="2023-05" db="EMBL/GenBank/DDBJ databases">
        <authorList>
            <consortium name="Lawrence Berkeley National Laboratory"/>
            <person name="Steindorff A."/>
            <person name="Hensen N."/>
            <person name="Bonometti L."/>
            <person name="Westerberg I."/>
            <person name="Brannstrom I.O."/>
            <person name="Guillou S."/>
            <person name="Cros-Aarteil S."/>
            <person name="Calhoun S."/>
            <person name="Haridas S."/>
            <person name="Kuo A."/>
            <person name="Mondo S."/>
            <person name="Pangilinan J."/>
            <person name="Riley R."/>
            <person name="Labutti K."/>
            <person name="Andreopoulos B."/>
            <person name="Lipzen A."/>
            <person name="Chen C."/>
            <person name="Yanf M."/>
            <person name="Daum C."/>
            <person name="Ng V."/>
            <person name="Clum A."/>
            <person name="Ohm R."/>
            <person name="Martin F."/>
            <person name="Silar P."/>
            <person name="Natvig D."/>
            <person name="Lalanne C."/>
            <person name="Gautier V."/>
            <person name="Ament-Velasquez S.L."/>
            <person name="Kruys A."/>
            <person name="Hutchinson M.I."/>
            <person name="Powell A.J."/>
            <person name="Barry K."/>
            <person name="Miller A.N."/>
            <person name="Grigoriev I.V."/>
            <person name="Debuchy R."/>
            <person name="Gladieux P."/>
            <person name="Thoren M.H."/>
            <person name="Johannesson H."/>
        </authorList>
    </citation>
    <scope>NUCLEOTIDE SEQUENCE</scope>
    <source>
        <strain evidence="2">CBS 359.72</strain>
    </source>
</reference>
<feature type="compositionally biased region" description="Pro residues" evidence="1">
    <location>
        <begin position="36"/>
        <end position="45"/>
    </location>
</feature>
<gene>
    <name evidence="2" type="ORF">C7999DRAFT_31347</name>
</gene>
<dbReference type="AlphaFoldDB" id="A0AAN7CWF5"/>
<reference evidence="2" key="1">
    <citation type="journal article" date="2023" name="Mol. Phylogenet. Evol.">
        <title>Genome-scale phylogeny and comparative genomics of the fungal order Sordariales.</title>
        <authorList>
            <person name="Hensen N."/>
            <person name="Bonometti L."/>
            <person name="Westerberg I."/>
            <person name="Brannstrom I.O."/>
            <person name="Guillou S."/>
            <person name="Cros-Aarteil S."/>
            <person name="Calhoun S."/>
            <person name="Haridas S."/>
            <person name="Kuo A."/>
            <person name="Mondo S."/>
            <person name="Pangilinan J."/>
            <person name="Riley R."/>
            <person name="LaButti K."/>
            <person name="Andreopoulos B."/>
            <person name="Lipzen A."/>
            <person name="Chen C."/>
            <person name="Yan M."/>
            <person name="Daum C."/>
            <person name="Ng V."/>
            <person name="Clum A."/>
            <person name="Steindorff A."/>
            <person name="Ohm R.A."/>
            <person name="Martin F."/>
            <person name="Silar P."/>
            <person name="Natvig D.O."/>
            <person name="Lalanne C."/>
            <person name="Gautier V."/>
            <person name="Ament-Velasquez S.L."/>
            <person name="Kruys A."/>
            <person name="Hutchinson M.I."/>
            <person name="Powell A.J."/>
            <person name="Barry K."/>
            <person name="Miller A.N."/>
            <person name="Grigoriev I.V."/>
            <person name="Debuchy R."/>
            <person name="Gladieux P."/>
            <person name="Hiltunen Thoren M."/>
            <person name="Johannesson H."/>
        </authorList>
    </citation>
    <scope>NUCLEOTIDE SEQUENCE</scope>
    <source>
        <strain evidence="2">CBS 359.72</strain>
    </source>
</reference>
<evidence type="ECO:0000313" key="3">
    <source>
        <dbReference type="Proteomes" id="UP001303647"/>
    </source>
</evidence>
<proteinExistence type="predicted"/>
<feature type="region of interest" description="Disordered" evidence="1">
    <location>
        <begin position="73"/>
        <end position="179"/>
    </location>
</feature>
<feature type="compositionally biased region" description="Basic and acidic residues" evidence="1">
    <location>
        <begin position="1"/>
        <end position="11"/>
    </location>
</feature>
<name>A0AAN7CWF5_9PEZI</name>
<protein>
    <submittedName>
        <fullName evidence="2">Uncharacterized protein</fullName>
    </submittedName>
</protein>
<comment type="caution">
    <text evidence="2">The sequence shown here is derived from an EMBL/GenBank/DDBJ whole genome shotgun (WGS) entry which is preliminary data.</text>
</comment>
<organism evidence="2 3">
    <name type="scientific">Corynascus novoguineensis</name>
    <dbReference type="NCBI Taxonomy" id="1126955"/>
    <lineage>
        <taxon>Eukaryota</taxon>
        <taxon>Fungi</taxon>
        <taxon>Dikarya</taxon>
        <taxon>Ascomycota</taxon>
        <taxon>Pezizomycotina</taxon>
        <taxon>Sordariomycetes</taxon>
        <taxon>Sordariomycetidae</taxon>
        <taxon>Sordariales</taxon>
        <taxon>Chaetomiaceae</taxon>
        <taxon>Corynascus</taxon>
    </lineage>
</organism>
<feature type="compositionally biased region" description="Polar residues" evidence="1">
    <location>
        <begin position="170"/>
        <end position="179"/>
    </location>
</feature>
<feature type="compositionally biased region" description="Basic and acidic residues" evidence="1">
    <location>
        <begin position="100"/>
        <end position="128"/>
    </location>
</feature>
<feature type="region of interest" description="Disordered" evidence="1">
    <location>
        <begin position="1"/>
        <end position="49"/>
    </location>
</feature>
<accession>A0AAN7CWF5</accession>
<dbReference type="Proteomes" id="UP001303647">
    <property type="component" value="Unassembled WGS sequence"/>
</dbReference>
<sequence length="179" mass="19592">MQGDDREHKEPSSPPNTAQRSKEECVATSPQHWAPAAPPADPFPSPSADSLLLFAGQLEYILRWLDQSALPEDCEPVDSARGPVREESPEVEEDELETPEGPRGRGASERRLQELQIGSHRESQREPTELSFSLLFDQPSPSPLRPHLTTRSASSDTLPVAQLAGIEQARNISGQPSSP</sequence>